<dbReference type="EMBL" id="PDNA01000073">
    <property type="protein sequence ID" value="PGH16497.1"/>
    <property type="molecule type" value="Genomic_DNA"/>
</dbReference>
<protein>
    <submittedName>
        <fullName evidence="2">Uncharacterized protein</fullName>
    </submittedName>
</protein>
<evidence type="ECO:0000313" key="2">
    <source>
        <dbReference type="EMBL" id="PGH16497.1"/>
    </source>
</evidence>
<feature type="region of interest" description="Disordered" evidence="1">
    <location>
        <begin position="222"/>
        <end position="454"/>
    </location>
</feature>
<evidence type="ECO:0000256" key="1">
    <source>
        <dbReference type="SAM" id="MobiDB-lite"/>
    </source>
</evidence>
<comment type="caution">
    <text evidence="2">The sequence shown here is derived from an EMBL/GenBank/DDBJ whole genome shotgun (WGS) entry which is preliminary data.</text>
</comment>
<feature type="compositionally biased region" description="Polar residues" evidence="1">
    <location>
        <begin position="359"/>
        <end position="385"/>
    </location>
</feature>
<dbReference type="STRING" id="1447883.A0A2B7Y7B5"/>
<feature type="compositionally biased region" description="Basic and acidic residues" evidence="1">
    <location>
        <begin position="409"/>
        <end position="429"/>
    </location>
</feature>
<dbReference type="OrthoDB" id="4204700at2759"/>
<reference evidence="2 3" key="1">
    <citation type="submission" date="2017-10" db="EMBL/GenBank/DDBJ databases">
        <title>Comparative genomics in systemic dimorphic fungi from Ajellomycetaceae.</title>
        <authorList>
            <person name="Munoz J.F."/>
            <person name="Mcewen J.G."/>
            <person name="Clay O.K."/>
            <person name="Cuomo C.A."/>
        </authorList>
    </citation>
    <scope>NUCLEOTIDE SEQUENCE [LARGE SCALE GENOMIC DNA]</scope>
    <source>
        <strain evidence="2 3">UAMH7299</strain>
    </source>
</reference>
<feature type="compositionally biased region" description="Low complexity" evidence="1">
    <location>
        <begin position="269"/>
        <end position="292"/>
    </location>
</feature>
<dbReference type="Proteomes" id="UP000224634">
    <property type="component" value="Unassembled WGS sequence"/>
</dbReference>
<feature type="compositionally biased region" description="Low complexity" evidence="1">
    <location>
        <begin position="310"/>
        <end position="349"/>
    </location>
</feature>
<feature type="compositionally biased region" description="Low complexity" evidence="1">
    <location>
        <begin position="393"/>
        <end position="406"/>
    </location>
</feature>
<name>A0A2B7Y7B5_POLH7</name>
<feature type="compositionally biased region" description="Polar residues" evidence="1">
    <location>
        <begin position="239"/>
        <end position="257"/>
    </location>
</feature>
<evidence type="ECO:0000313" key="3">
    <source>
        <dbReference type="Proteomes" id="UP000224634"/>
    </source>
</evidence>
<feature type="compositionally biased region" description="Gly residues" evidence="1">
    <location>
        <begin position="432"/>
        <end position="454"/>
    </location>
</feature>
<proteinExistence type="predicted"/>
<organism evidence="2 3">
    <name type="scientific">Polytolypa hystricis (strain UAMH7299)</name>
    <dbReference type="NCBI Taxonomy" id="1447883"/>
    <lineage>
        <taxon>Eukaryota</taxon>
        <taxon>Fungi</taxon>
        <taxon>Dikarya</taxon>
        <taxon>Ascomycota</taxon>
        <taxon>Pezizomycotina</taxon>
        <taxon>Eurotiomycetes</taxon>
        <taxon>Eurotiomycetidae</taxon>
        <taxon>Onygenales</taxon>
        <taxon>Onygenales incertae sedis</taxon>
        <taxon>Polytolypa</taxon>
    </lineage>
</organism>
<gene>
    <name evidence="2" type="ORF">AJ80_05182</name>
</gene>
<keyword evidence="3" id="KW-1185">Reference proteome</keyword>
<dbReference type="AlphaFoldDB" id="A0A2B7Y7B5"/>
<accession>A0A2B7Y7B5</accession>
<sequence length="454" mass="51209">MPPDSYSQQSQSFDNEVSFQTANDDTPIVYRTRFDTVVTFPPYTPLRRLIFTLPEFVYHDGLRSLAHNHLELTSAKANRPLTQEETNAFAEHVYEASVWKNLTWYAFTASAIAISYVLGDRPFKEGVKPSVPPGSPLVPFQWRRFANRRTAIFVPAGMILGSVFGSQNAGLYAQNKEKTDPRLTAYNEDKWRDGPLVWRQRMEQRVRELDKIREQRLRALKEQAAMPESRQATDPFAQNDEQSSSYGGAQPIENSNIVRALHSQRQRQRAQNQGDYQQQQQQQQQPQPSQPDWTPPPSPPVDNAWESRDTSYTSSSNDSSSSSDFFSDSDNSPISQSDTSPSSSSSSGSAWDRIRRESTTNSTEGGSQQAFPSQFPQRRQRALQQQEHDDDTSASYGSSSSPSSYDQNKQWEREQAQKEFDKLLERERQLGSSGGGAYDANGSGGRSGWGGKWS</sequence>